<comment type="caution">
    <text evidence="2">The sequence shown here is derived from an EMBL/GenBank/DDBJ whole genome shotgun (WGS) entry which is preliminary data.</text>
</comment>
<gene>
    <name evidence="2" type="ORF">CTEN210_17843</name>
</gene>
<reference evidence="2 3" key="1">
    <citation type="journal article" date="2021" name="Sci. Rep.">
        <title>The genome of the diatom Chaetoceros tenuissimus carries an ancient integrated fragment of an extant virus.</title>
        <authorList>
            <person name="Hongo Y."/>
            <person name="Kimura K."/>
            <person name="Takaki Y."/>
            <person name="Yoshida Y."/>
            <person name="Baba S."/>
            <person name="Kobayashi G."/>
            <person name="Nagasaki K."/>
            <person name="Hano T."/>
            <person name="Tomaru Y."/>
        </authorList>
    </citation>
    <scope>NUCLEOTIDE SEQUENCE [LARGE SCALE GENOMIC DNA]</scope>
    <source>
        <strain evidence="2 3">NIES-3715</strain>
    </source>
</reference>
<keyword evidence="3" id="KW-1185">Reference proteome</keyword>
<name>A0AAD3HEW7_9STRA</name>
<protein>
    <submittedName>
        <fullName evidence="2">Uncharacterized protein</fullName>
    </submittedName>
</protein>
<organism evidence="2 3">
    <name type="scientific">Chaetoceros tenuissimus</name>
    <dbReference type="NCBI Taxonomy" id="426638"/>
    <lineage>
        <taxon>Eukaryota</taxon>
        <taxon>Sar</taxon>
        <taxon>Stramenopiles</taxon>
        <taxon>Ochrophyta</taxon>
        <taxon>Bacillariophyta</taxon>
        <taxon>Coscinodiscophyceae</taxon>
        <taxon>Chaetocerotophycidae</taxon>
        <taxon>Chaetocerotales</taxon>
        <taxon>Chaetocerotaceae</taxon>
        <taxon>Chaetoceros</taxon>
    </lineage>
</organism>
<evidence type="ECO:0000313" key="3">
    <source>
        <dbReference type="Proteomes" id="UP001054902"/>
    </source>
</evidence>
<proteinExistence type="predicted"/>
<keyword evidence="1" id="KW-1133">Transmembrane helix</keyword>
<accession>A0AAD3HEW7</accession>
<dbReference type="EMBL" id="BLLK01000074">
    <property type="protein sequence ID" value="GFH61367.1"/>
    <property type="molecule type" value="Genomic_DNA"/>
</dbReference>
<dbReference type="Proteomes" id="UP001054902">
    <property type="component" value="Unassembled WGS sequence"/>
</dbReference>
<evidence type="ECO:0000256" key="1">
    <source>
        <dbReference type="SAM" id="Phobius"/>
    </source>
</evidence>
<sequence>MREEDSQEKQGCGCRYCWLEAGVYARISISVGMIVISLICGGASGNFVRLRKFLTMESTTGIVLGSEWCDRKRYIAEGRTKYRDYYDTTVRYEVDGVDYIYKSDCKYTTEYDFGDNFPILYDLNNPSKATPGSEKLVLSIAHSVLFFPPLLIGSYSLLEMILCRSRYICCKSRKRILFPEGFSHHSNAKHRCDSADSIRKLPTDIEELEINMSIPPSGPIIIDSLIEFMNKEEVHLKKLHIFSICVANEENPDEGRDCGRRLSTAIASHGSLEYLDVSSTDLIGGRNVDDWISALCSSINLKCVYLGGMSHYCDRIKRSVEIGEGLGFLGSDIQLGSLAWIDIWDAPNCTITRKLLYNTATKIFIDAMLTKSQYLELKECSPALLGICGFLRNEDLNEEEV</sequence>
<feature type="transmembrane region" description="Helical" evidence="1">
    <location>
        <begin position="27"/>
        <end position="48"/>
    </location>
</feature>
<keyword evidence="1" id="KW-0812">Transmembrane</keyword>
<evidence type="ECO:0000313" key="2">
    <source>
        <dbReference type="EMBL" id="GFH61367.1"/>
    </source>
</evidence>
<keyword evidence="1" id="KW-0472">Membrane</keyword>
<dbReference type="AlphaFoldDB" id="A0AAD3HEW7"/>